<dbReference type="GO" id="GO:0016779">
    <property type="term" value="F:nucleotidyltransferase activity"/>
    <property type="evidence" value="ECO:0007669"/>
    <property type="project" value="InterPro"/>
</dbReference>
<dbReference type="EMBL" id="CP001826">
    <property type="protein sequence ID" value="ACZ43564.1"/>
    <property type="molecule type" value="Genomic_DNA"/>
</dbReference>
<gene>
    <name evidence="2" type="ordered locus">Tter_2676</name>
</gene>
<dbReference type="KEGG" id="ttr:Tter_2676"/>
<dbReference type="HOGENOM" id="CLU_1324925_0_0_0"/>
<dbReference type="InterPro" id="IPR002934">
    <property type="entry name" value="Polymerase_NTP_transf_dom"/>
</dbReference>
<dbReference type="InterPro" id="IPR043519">
    <property type="entry name" value="NT_sf"/>
</dbReference>
<evidence type="ECO:0000259" key="1">
    <source>
        <dbReference type="Pfam" id="PF01909"/>
    </source>
</evidence>
<reference evidence="3" key="1">
    <citation type="journal article" date="2010" name="Stand. Genomic Sci.">
        <title>Complete genome sequence of 'Thermobaculum terrenum' type strain (YNP1).</title>
        <authorList>
            <person name="Kiss H."/>
            <person name="Cleland D."/>
            <person name="Lapidus A."/>
            <person name="Lucas S."/>
            <person name="Glavina Del Rio T."/>
            <person name="Nolan M."/>
            <person name="Tice H."/>
            <person name="Han C."/>
            <person name="Goodwin L."/>
            <person name="Pitluck S."/>
            <person name="Liolios K."/>
            <person name="Ivanova N."/>
            <person name="Mavromatis K."/>
            <person name="Ovchinnikova G."/>
            <person name="Pati A."/>
            <person name="Chen A."/>
            <person name="Palaniappan K."/>
            <person name="Land M."/>
            <person name="Hauser L."/>
            <person name="Chang Y."/>
            <person name="Jeffries C."/>
            <person name="Lu M."/>
            <person name="Brettin T."/>
            <person name="Detter J."/>
            <person name="Goker M."/>
            <person name="Tindall B."/>
            <person name="Beck B."/>
            <person name="McDermott T."/>
            <person name="Woyke T."/>
            <person name="Bristow J."/>
            <person name="Eisen J."/>
            <person name="Markowitz V."/>
            <person name="Hugenholtz P."/>
            <person name="Kyrpides N."/>
            <person name="Klenk H."/>
            <person name="Cheng J."/>
        </authorList>
    </citation>
    <scope>NUCLEOTIDE SEQUENCE [LARGE SCALE GENOMIC DNA]</scope>
    <source>
        <strain evidence="3">ATCC BAA-798 / YNP1</strain>
    </source>
</reference>
<dbReference type="STRING" id="525904.Tter_2676"/>
<accession>D1CIJ3</accession>
<keyword evidence="3" id="KW-1185">Reference proteome</keyword>
<name>D1CIJ3_THET1</name>
<organism evidence="2 3">
    <name type="scientific">Thermobaculum terrenum (strain ATCC BAA-798 / CCMEE 7001 / YNP1)</name>
    <dbReference type="NCBI Taxonomy" id="525904"/>
    <lineage>
        <taxon>Bacteria</taxon>
        <taxon>Bacillati</taxon>
        <taxon>Chloroflexota</taxon>
        <taxon>Chloroflexia</taxon>
        <taxon>Candidatus Thermobaculales</taxon>
        <taxon>Candidatus Thermobaculaceae</taxon>
        <taxon>Thermobaculum</taxon>
    </lineage>
</organism>
<dbReference type="Pfam" id="PF01909">
    <property type="entry name" value="NTP_transf_2"/>
    <property type="match status" value="1"/>
</dbReference>
<feature type="domain" description="Polymerase nucleotidyl transferase" evidence="1">
    <location>
        <begin position="20"/>
        <end position="50"/>
    </location>
</feature>
<evidence type="ECO:0000313" key="3">
    <source>
        <dbReference type="Proteomes" id="UP000000323"/>
    </source>
</evidence>
<dbReference type="Gene3D" id="3.30.460.10">
    <property type="entry name" value="Beta Polymerase, domain 2"/>
    <property type="match status" value="1"/>
</dbReference>
<evidence type="ECO:0000313" key="2">
    <source>
        <dbReference type="EMBL" id="ACZ43564.1"/>
    </source>
</evidence>
<dbReference type="SUPFAM" id="SSF81301">
    <property type="entry name" value="Nucleotidyltransferase"/>
    <property type="match status" value="1"/>
</dbReference>
<sequence length="206" mass="23215">MERDRVRGDVEALLLHACKGSEVRLRGSLAQGVADAYSDIDLLWVVPDERFDQCLAMLPSILWRVHPVESLRYDPDLQRSRKRRLVFVRFAGLPLFWRLDLEVRATSVAGDESYDLGNPEARGEDWDYVESALANAVAAIKAELRGRHSEAAHLLANGFQKVGLTPPQEADLGPALRTLLDHVERTSPRHTALTRAVRILAEDRCW</sequence>
<dbReference type="Proteomes" id="UP000000323">
    <property type="component" value="Chromosome 2"/>
</dbReference>
<protein>
    <recommendedName>
        <fullName evidence="1">Polymerase nucleotidyl transferase domain-containing protein</fullName>
    </recommendedName>
</protein>
<proteinExistence type="predicted"/>
<dbReference type="AlphaFoldDB" id="D1CIJ3"/>